<accession>A0A0D1ZRB2</accession>
<dbReference type="Pfam" id="PF01124">
    <property type="entry name" value="MAPEG"/>
    <property type="match status" value="1"/>
</dbReference>
<dbReference type="PANTHER" id="PTHR35814:SF1">
    <property type="entry name" value="GLUTATHIONE S-TRANSFERASE-RELATED"/>
    <property type="match status" value="1"/>
</dbReference>
<feature type="transmembrane region" description="Helical" evidence="5">
    <location>
        <begin position="12"/>
        <end position="30"/>
    </location>
</feature>
<dbReference type="RefSeq" id="XP_016235558.1">
    <property type="nucleotide sequence ID" value="XM_016379731.1"/>
</dbReference>
<comment type="subcellular location">
    <subcellularLocation>
        <location evidence="1">Membrane</location>
    </subcellularLocation>
</comment>
<dbReference type="InterPro" id="IPR023352">
    <property type="entry name" value="MAPEG-like_dom_sf"/>
</dbReference>
<dbReference type="OrthoDB" id="19091at2759"/>
<evidence type="ECO:0000256" key="3">
    <source>
        <dbReference type="ARBA" id="ARBA00022989"/>
    </source>
</evidence>
<sequence length="153" mass="16368">MVVPVPKLLPVTGTFAPAFVVYYVLLNLRVTVLRFSERTSLGDNSKTADGEGKTANTGPCNLLVACRAQSNFADNVPFALLAAAFAELNGANRRVLTGSLAALLFFRIIHVEFGLKNPNALGLGRKVGYLGTLGFLTGMSSYAAYLAKSYWGF</sequence>
<keyword evidence="3 5" id="KW-1133">Transmembrane helix</keyword>
<keyword evidence="4 5" id="KW-0472">Membrane</keyword>
<reference evidence="6 7" key="1">
    <citation type="submission" date="2015-01" db="EMBL/GenBank/DDBJ databases">
        <title>The Genome Sequence of Exophiala spinifera CBS89968.</title>
        <authorList>
            <consortium name="The Broad Institute Genomics Platform"/>
            <person name="Cuomo C."/>
            <person name="de Hoog S."/>
            <person name="Gorbushina A."/>
            <person name="Stielow B."/>
            <person name="Teixiera M."/>
            <person name="Abouelleil A."/>
            <person name="Chapman S.B."/>
            <person name="Priest M."/>
            <person name="Young S.K."/>
            <person name="Wortman J."/>
            <person name="Nusbaum C."/>
            <person name="Birren B."/>
        </authorList>
    </citation>
    <scope>NUCLEOTIDE SEQUENCE [LARGE SCALE GENOMIC DNA]</scope>
    <source>
        <strain evidence="6 7">CBS 89968</strain>
    </source>
</reference>
<organism evidence="6 7">
    <name type="scientific">Exophiala spinifera</name>
    <dbReference type="NCBI Taxonomy" id="91928"/>
    <lineage>
        <taxon>Eukaryota</taxon>
        <taxon>Fungi</taxon>
        <taxon>Dikarya</taxon>
        <taxon>Ascomycota</taxon>
        <taxon>Pezizomycotina</taxon>
        <taxon>Eurotiomycetes</taxon>
        <taxon>Chaetothyriomycetidae</taxon>
        <taxon>Chaetothyriales</taxon>
        <taxon>Herpotrichiellaceae</taxon>
        <taxon>Exophiala</taxon>
    </lineage>
</organism>
<dbReference type="VEuPathDB" id="FungiDB:PV08_05388"/>
<feature type="transmembrane region" description="Helical" evidence="5">
    <location>
        <begin position="127"/>
        <end position="147"/>
    </location>
</feature>
<keyword evidence="2 5" id="KW-0812">Transmembrane</keyword>
<dbReference type="EMBL" id="KN847495">
    <property type="protein sequence ID" value="KIW15342.1"/>
    <property type="molecule type" value="Genomic_DNA"/>
</dbReference>
<dbReference type="InterPro" id="IPR001129">
    <property type="entry name" value="Membr-assoc_MAPEG"/>
</dbReference>
<dbReference type="Gene3D" id="1.20.120.550">
    <property type="entry name" value="Membrane associated eicosanoid/glutathione metabolism-like domain"/>
    <property type="match status" value="1"/>
</dbReference>
<dbReference type="STRING" id="91928.A0A0D1ZRB2"/>
<dbReference type="Proteomes" id="UP000053328">
    <property type="component" value="Unassembled WGS sequence"/>
</dbReference>
<keyword evidence="7" id="KW-1185">Reference proteome</keyword>
<evidence type="ECO:0000256" key="5">
    <source>
        <dbReference type="SAM" id="Phobius"/>
    </source>
</evidence>
<evidence type="ECO:0000313" key="7">
    <source>
        <dbReference type="Proteomes" id="UP000053328"/>
    </source>
</evidence>
<evidence type="ECO:0000256" key="4">
    <source>
        <dbReference type="ARBA" id="ARBA00023136"/>
    </source>
</evidence>
<evidence type="ECO:0000256" key="1">
    <source>
        <dbReference type="ARBA" id="ARBA00004370"/>
    </source>
</evidence>
<dbReference type="HOGENOM" id="CLU_134926_0_0_1"/>
<proteinExistence type="predicted"/>
<name>A0A0D1ZRB2_9EURO</name>
<dbReference type="GeneID" id="27332471"/>
<dbReference type="PANTHER" id="PTHR35814">
    <property type="match status" value="1"/>
</dbReference>
<dbReference type="AlphaFoldDB" id="A0A0D1ZRB2"/>
<dbReference type="SUPFAM" id="SSF161084">
    <property type="entry name" value="MAPEG domain-like"/>
    <property type="match status" value="1"/>
</dbReference>
<protein>
    <submittedName>
        <fullName evidence="6">Uncharacterized protein</fullName>
    </submittedName>
</protein>
<dbReference type="GO" id="GO:0016020">
    <property type="term" value="C:membrane"/>
    <property type="evidence" value="ECO:0007669"/>
    <property type="project" value="UniProtKB-SubCell"/>
</dbReference>
<evidence type="ECO:0000313" key="6">
    <source>
        <dbReference type="EMBL" id="KIW15342.1"/>
    </source>
</evidence>
<gene>
    <name evidence="6" type="ORF">PV08_05388</name>
</gene>
<evidence type="ECO:0000256" key="2">
    <source>
        <dbReference type="ARBA" id="ARBA00022692"/>
    </source>
</evidence>